<dbReference type="Pfam" id="PF08913">
    <property type="entry name" value="VBS"/>
    <property type="match status" value="1"/>
</dbReference>
<dbReference type="EMBL" id="CAAE01022593">
    <property type="protein sequence ID" value="CAG14434.1"/>
    <property type="molecule type" value="Genomic_DNA"/>
</dbReference>
<feature type="compositionally biased region" description="Basic and acidic residues" evidence="1">
    <location>
        <begin position="106"/>
        <end position="126"/>
    </location>
</feature>
<feature type="domain" description="Vinculin-binding site-containing" evidence="2">
    <location>
        <begin position="7"/>
        <end position="43"/>
    </location>
</feature>
<feature type="non-terminal residue" evidence="3">
    <location>
        <position position="1"/>
    </location>
</feature>
<name>Q4RAZ9_TETNG</name>
<reference evidence="3" key="1">
    <citation type="journal article" date="2004" name="Nature">
        <title>Genome duplication in the teleost fish Tetraodon nigroviridis reveals the early vertebrate proto-karyotype.</title>
        <authorList>
            <person name="Jaillon O."/>
            <person name="Aury J.-M."/>
            <person name="Brunet F."/>
            <person name="Petit J.-L."/>
            <person name="Stange-Thomann N."/>
            <person name="Mauceli E."/>
            <person name="Bouneau L."/>
            <person name="Fischer C."/>
            <person name="Ozouf-Costaz C."/>
            <person name="Bernot A."/>
            <person name="Nicaud S."/>
            <person name="Jaffe D."/>
            <person name="Fisher S."/>
            <person name="Lutfalla G."/>
            <person name="Dossat C."/>
            <person name="Segurens B."/>
            <person name="Dasilva C."/>
            <person name="Salanoubat M."/>
            <person name="Levy M."/>
            <person name="Boudet N."/>
            <person name="Castellano S."/>
            <person name="Anthouard V."/>
            <person name="Jubin C."/>
            <person name="Castelli V."/>
            <person name="Katinka M."/>
            <person name="Vacherie B."/>
            <person name="Biemont C."/>
            <person name="Skalli Z."/>
            <person name="Cattolico L."/>
            <person name="Poulain J."/>
            <person name="De Berardinis V."/>
            <person name="Cruaud C."/>
            <person name="Duprat S."/>
            <person name="Brottier P."/>
            <person name="Coutanceau J.-P."/>
            <person name="Gouzy J."/>
            <person name="Parra G."/>
            <person name="Lardier G."/>
            <person name="Chapple C."/>
            <person name="McKernan K.J."/>
            <person name="McEwan P."/>
            <person name="Bosak S."/>
            <person name="Kellis M."/>
            <person name="Volff J.-N."/>
            <person name="Guigo R."/>
            <person name="Zody M.C."/>
            <person name="Mesirov J."/>
            <person name="Lindblad-Toh K."/>
            <person name="Birren B."/>
            <person name="Nusbaum C."/>
            <person name="Kahn D."/>
            <person name="Robinson-Rechavi M."/>
            <person name="Laudet V."/>
            <person name="Schachter V."/>
            <person name="Quetier F."/>
            <person name="Saurin W."/>
            <person name="Scarpelli C."/>
            <person name="Wincker P."/>
            <person name="Lander E.S."/>
            <person name="Weissenbach J."/>
            <person name="Roest Crollius H."/>
        </authorList>
    </citation>
    <scope>NUCLEOTIDE SEQUENCE [LARGE SCALE GENOMIC DNA]</scope>
</reference>
<accession>Q4RAZ9</accession>
<evidence type="ECO:0000313" key="3">
    <source>
        <dbReference type="EMBL" id="CAG14434.1"/>
    </source>
</evidence>
<dbReference type="KEGG" id="tng:GSTEN00036346G001"/>
<dbReference type="Gene3D" id="1.20.120.230">
    <property type="entry name" value="Alpha-catenin/vinculin-like"/>
    <property type="match status" value="1"/>
</dbReference>
<protein>
    <submittedName>
        <fullName evidence="3">(spotted green pufferfish) hypothetical protein</fullName>
    </submittedName>
</protein>
<proteinExistence type="predicted"/>
<dbReference type="AlphaFoldDB" id="Q4RAZ9"/>
<gene>
    <name evidence="3" type="ORF">GSTENG00036346001</name>
</gene>
<feature type="region of interest" description="Disordered" evidence="1">
    <location>
        <begin position="78"/>
        <end position="130"/>
    </location>
</feature>
<evidence type="ECO:0000259" key="2">
    <source>
        <dbReference type="Pfam" id="PF08913"/>
    </source>
</evidence>
<organism evidence="3">
    <name type="scientific">Tetraodon nigroviridis</name>
    <name type="common">Spotted green pufferfish</name>
    <name type="synonym">Chelonodon nigroviridis</name>
    <dbReference type="NCBI Taxonomy" id="99883"/>
    <lineage>
        <taxon>Eukaryota</taxon>
        <taxon>Metazoa</taxon>
        <taxon>Chordata</taxon>
        <taxon>Craniata</taxon>
        <taxon>Vertebrata</taxon>
        <taxon>Euteleostomi</taxon>
        <taxon>Actinopterygii</taxon>
        <taxon>Neopterygii</taxon>
        <taxon>Teleostei</taxon>
        <taxon>Neoteleostei</taxon>
        <taxon>Acanthomorphata</taxon>
        <taxon>Eupercaria</taxon>
        <taxon>Tetraodontiformes</taxon>
        <taxon>Tetradontoidea</taxon>
        <taxon>Tetraodontidae</taxon>
        <taxon>Tetraodon</taxon>
    </lineage>
</organism>
<dbReference type="InterPro" id="IPR015009">
    <property type="entry name" value="Vinculin-bd_dom"/>
</dbReference>
<reference evidence="3" key="2">
    <citation type="submission" date="2004-02" db="EMBL/GenBank/DDBJ databases">
        <authorList>
            <consortium name="Genoscope"/>
            <consortium name="Whitehead Institute Centre for Genome Research"/>
        </authorList>
    </citation>
    <scope>NUCLEOTIDE SEQUENCE</scope>
</reference>
<evidence type="ECO:0000256" key="1">
    <source>
        <dbReference type="SAM" id="MobiDB-lite"/>
    </source>
</evidence>
<dbReference type="OrthoDB" id="10262320at2759"/>
<comment type="caution">
    <text evidence="3">The sequence shown here is derived from an EMBL/GenBank/DDBJ whole genome shotgun (WGS) entry which is preliminary data.</text>
</comment>
<feature type="region of interest" description="Disordered" evidence="1">
    <location>
        <begin position="27"/>
        <end position="55"/>
    </location>
</feature>
<sequence>HQVQHQPRRPDDLANQLTNEFGELAGEAKSAALTAENDEVGEAGRTPGGTATPQSSHAAVCVCVCVCVCALPDRVPHQEAGGGAGFQLHRPGEQSWSPAVQPQRPHHQEGADRQRPQGVREGRHPPPDFLSVCLSDFLSV</sequence>